<evidence type="ECO:0000313" key="2">
    <source>
        <dbReference type="EMBL" id="MEW9808082.1"/>
    </source>
</evidence>
<dbReference type="RefSeq" id="WP_367725299.1">
    <property type="nucleotide sequence ID" value="NZ_JBFOCH010000010.1"/>
</dbReference>
<dbReference type="Proteomes" id="UP001556196">
    <property type="component" value="Unassembled WGS sequence"/>
</dbReference>
<evidence type="ECO:0000313" key="3">
    <source>
        <dbReference type="Proteomes" id="UP001556196"/>
    </source>
</evidence>
<keyword evidence="3" id="KW-1185">Reference proteome</keyword>
<accession>A0ABV3R425</accession>
<dbReference type="EMBL" id="JBFOCI010000006">
    <property type="protein sequence ID" value="MEW9808082.1"/>
    <property type="molecule type" value="Genomic_DNA"/>
</dbReference>
<gene>
    <name evidence="2" type="ORF">ABUE31_19010</name>
</gene>
<reference evidence="2 3" key="1">
    <citation type="submission" date="2024-06" db="EMBL/GenBank/DDBJ databases">
        <authorList>
            <person name="Tuo L."/>
        </authorList>
    </citation>
    <scope>NUCLEOTIDE SEQUENCE [LARGE SCALE GENOMIC DNA]</scope>
    <source>
        <strain evidence="2 3">ZMM04-5</strain>
    </source>
</reference>
<keyword evidence="1" id="KW-0812">Transmembrane</keyword>
<evidence type="ECO:0000256" key="1">
    <source>
        <dbReference type="SAM" id="Phobius"/>
    </source>
</evidence>
<sequence>MAMSAGGGPAAFFFRRWRREVPLGLLFWRDMVVVGSLVNLVAAFGGLVALGLKADLATAMAIFFAPLPYNVFLAAAVWRTADLVPDGQAWTARTGAALWLALATVL</sequence>
<organism evidence="2 3">
    <name type="scientific">Mesorhizobium marinum</name>
    <dbReference type="NCBI Taxonomy" id="3228790"/>
    <lineage>
        <taxon>Bacteria</taxon>
        <taxon>Pseudomonadati</taxon>
        <taxon>Pseudomonadota</taxon>
        <taxon>Alphaproteobacteria</taxon>
        <taxon>Hyphomicrobiales</taxon>
        <taxon>Phyllobacteriaceae</taxon>
        <taxon>Mesorhizobium</taxon>
    </lineage>
</organism>
<keyword evidence="1" id="KW-0472">Membrane</keyword>
<proteinExistence type="predicted"/>
<name>A0ABV3R425_9HYPH</name>
<feature type="transmembrane region" description="Helical" evidence="1">
    <location>
        <begin position="26"/>
        <end position="50"/>
    </location>
</feature>
<protein>
    <submittedName>
        <fullName evidence="2">Uncharacterized protein</fullName>
    </submittedName>
</protein>
<keyword evidence="1" id="KW-1133">Transmembrane helix</keyword>
<comment type="caution">
    <text evidence="2">The sequence shown here is derived from an EMBL/GenBank/DDBJ whole genome shotgun (WGS) entry which is preliminary data.</text>
</comment>
<feature type="transmembrane region" description="Helical" evidence="1">
    <location>
        <begin position="56"/>
        <end position="78"/>
    </location>
</feature>